<keyword evidence="3" id="KW-1185">Reference proteome</keyword>
<evidence type="ECO:0000256" key="1">
    <source>
        <dbReference type="SAM" id="MobiDB-lite"/>
    </source>
</evidence>
<protein>
    <submittedName>
        <fullName evidence="2">Uncharacterized protein</fullName>
    </submittedName>
</protein>
<feature type="region of interest" description="Disordered" evidence="1">
    <location>
        <begin position="621"/>
        <end position="748"/>
    </location>
</feature>
<feature type="compositionally biased region" description="Polar residues" evidence="1">
    <location>
        <begin position="662"/>
        <end position="673"/>
    </location>
</feature>
<gene>
    <name evidence="2" type="ORF">Vafri_3960</name>
</gene>
<evidence type="ECO:0000313" key="2">
    <source>
        <dbReference type="EMBL" id="GIL47774.1"/>
    </source>
</evidence>
<proteinExistence type="predicted"/>
<evidence type="ECO:0000313" key="3">
    <source>
        <dbReference type="Proteomes" id="UP000747399"/>
    </source>
</evidence>
<feature type="compositionally biased region" description="Pro residues" evidence="1">
    <location>
        <begin position="554"/>
        <end position="575"/>
    </location>
</feature>
<organism evidence="2 3">
    <name type="scientific">Volvox africanus</name>
    <dbReference type="NCBI Taxonomy" id="51714"/>
    <lineage>
        <taxon>Eukaryota</taxon>
        <taxon>Viridiplantae</taxon>
        <taxon>Chlorophyta</taxon>
        <taxon>core chlorophytes</taxon>
        <taxon>Chlorophyceae</taxon>
        <taxon>CS clade</taxon>
        <taxon>Chlamydomonadales</taxon>
        <taxon>Volvocaceae</taxon>
        <taxon>Volvox</taxon>
    </lineage>
</organism>
<dbReference type="AlphaFoldDB" id="A0A8J4ATU9"/>
<comment type="caution">
    <text evidence="2">The sequence shown here is derived from an EMBL/GenBank/DDBJ whole genome shotgun (WGS) entry which is preliminary data.</text>
</comment>
<name>A0A8J4ATU9_9CHLO</name>
<sequence>MRCHAAQPRPGYRQTYNCSPAVVLYVVPVWHRPCTQLPRNVTARSSKATSLGWDDLANALPRANPEKRIIQDINFFQLVRECPSWEALQRMETDLRDRYDRQPALAMAVLLRTSEVVDVEAASDAERKAVAKMLNSSIVPFIIKKGIYSYKAASLPPLLAALAALQYSNARLEAVLLKLLESSVDSLMLGQLCSALCSAASLELRMGPELLDKVIARLDYTLKFCTTEDVGNLATALAPYNKLPSSGGFSFLSRLAAHSEPSLEELSGEQLVDLLVLFVRQNFPLTSTWVTTFQNALLAGLPGLTRPRSYASLLFSLAKGSIAISEGFLSSLLERLAAPAVPGARHRTIGPAGGGGGGGDNSLLSRMRPVDLAVVAAVLSIYGYQPPREWCERYVAALERRAGSLDAKQVVTVVDTCVELGITLSADLLDEMLAVAEGGLATLPAARLLQLVSALGAVDHQPDGPWTKQLTTALVAAAGRCNGTELVDVVAVLPHAPYAYPHDGEATAVVLTAVKARAAELRGLDAATRGSILQLLKDLQHPGAAAFAESLAPEPAPPKAAAAAPPPPPPPPPPAGRTAAAGAAAAGSATRAAASGPMSTTPAPGSTSVATAATAATAEMAAAALSGSRLVSSPPARAYEPPSAAPSLPPPTATPTTPIPTRQQQQLVGSTRTFGRRRSFDDDEEEEEMEEEEEDEYEEEGEEEARRRATAQRKVSVPPSRSAPPPQAYFGGMDDGGFVTSTRTARRR</sequence>
<dbReference type="Proteomes" id="UP000747399">
    <property type="component" value="Unassembled WGS sequence"/>
</dbReference>
<dbReference type="EMBL" id="BNCO01000004">
    <property type="protein sequence ID" value="GIL47774.1"/>
    <property type="molecule type" value="Genomic_DNA"/>
</dbReference>
<feature type="compositionally biased region" description="Pro residues" evidence="1">
    <location>
        <begin position="643"/>
        <end position="653"/>
    </location>
</feature>
<feature type="compositionally biased region" description="Acidic residues" evidence="1">
    <location>
        <begin position="681"/>
        <end position="703"/>
    </location>
</feature>
<reference evidence="2" key="1">
    <citation type="journal article" date="2021" name="Proc. Natl. Acad. Sci. U.S.A.">
        <title>Three genomes in the algal genus Volvox reveal the fate of a haploid sex-determining region after a transition to homothallism.</title>
        <authorList>
            <person name="Yamamoto K."/>
            <person name="Hamaji T."/>
            <person name="Kawai-Toyooka H."/>
            <person name="Matsuzaki R."/>
            <person name="Takahashi F."/>
            <person name="Nishimura Y."/>
            <person name="Kawachi M."/>
            <person name="Noguchi H."/>
            <person name="Minakuchi Y."/>
            <person name="Umen J.G."/>
            <person name="Toyoda A."/>
            <person name="Nozaki H."/>
        </authorList>
    </citation>
    <scope>NUCLEOTIDE SEQUENCE</scope>
    <source>
        <strain evidence="2">NIES-3780</strain>
    </source>
</reference>
<feature type="compositionally biased region" description="Low complexity" evidence="1">
    <location>
        <begin position="576"/>
        <end position="607"/>
    </location>
</feature>
<accession>A0A8J4ATU9</accession>
<feature type="compositionally biased region" description="Polar residues" evidence="1">
    <location>
        <begin position="739"/>
        <end position="748"/>
    </location>
</feature>
<feature type="region of interest" description="Disordered" evidence="1">
    <location>
        <begin position="553"/>
        <end position="607"/>
    </location>
</feature>